<sequence length="113" mass="12977">LWLVPSSEGSMNETLEAIRAEWRRGGLERCLAGEEPPVYPRPHPSRVVEWREREIRIPWTAAEDAIVLDLYRVEGYAGLLDLLPTRSRDAIKGRARTLGVQIRQCGRRVRMQA</sequence>
<comment type="caution">
    <text evidence="1">The sequence shown here is derived from an EMBL/GenBank/DDBJ whole genome shotgun (WGS) entry which is preliminary data.</text>
</comment>
<name>A0A0F9K1B4_9ZZZZ</name>
<accession>A0A0F9K1B4</accession>
<dbReference type="AlphaFoldDB" id="A0A0F9K1B4"/>
<feature type="non-terminal residue" evidence="1">
    <location>
        <position position="1"/>
    </location>
</feature>
<reference evidence="1" key="1">
    <citation type="journal article" date="2015" name="Nature">
        <title>Complex archaea that bridge the gap between prokaryotes and eukaryotes.</title>
        <authorList>
            <person name="Spang A."/>
            <person name="Saw J.H."/>
            <person name="Jorgensen S.L."/>
            <person name="Zaremba-Niedzwiedzka K."/>
            <person name="Martijn J."/>
            <person name="Lind A.E."/>
            <person name="van Eijk R."/>
            <person name="Schleper C."/>
            <person name="Guy L."/>
            <person name="Ettema T.J."/>
        </authorList>
    </citation>
    <scope>NUCLEOTIDE SEQUENCE</scope>
</reference>
<dbReference type="EMBL" id="LAZR01014787">
    <property type="protein sequence ID" value="KKM15948.1"/>
    <property type="molecule type" value="Genomic_DNA"/>
</dbReference>
<protein>
    <submittedName>
        <fullName evidence="1">Uncharacterized protein</fullName>
    </submittedName>
</protein>
<gene>
    <name evidence="1" type="ORF">LCGC14_1690870</name>
</gene>
<organism evidence="1">
    <name type="scientific">marine sediment metagenome</name>
    <dbReference type="NCBI Taxonomy" id="412755"/>
    <lineage>
        <taxon>unclassified sequences</taxon>
        <taxon>metagenomes</taxon>
        <taxon>ecological metagenomes</taxon>
    </lineage>
</organism>
<evidence type="ECO:0000313" key="1">
    <source>
        <dbReference type="EMBL" id="KKM15948.1"/>
    </source>
</evidence>
<proteinExistence type="predicted"/>